<proteinExistence type="predicted"/>
<evidence type="ECO:0000313" key="1">
    <source>
        <dbReference type="EMBL" id="AUO47575.1"/>
    </source>
</evidence>
<evidence type="ECO:0000313" key="2">
    <source>
        <dbReference type="Proteomes" id="UP000235315"/>
    </source>
</evidence>
<organism evidence="1 2">
    <name type="scientific">Pseudomonas ogarae (strain DSM 112162 / CECT 30235 / F113)</name>
    <dbReference type="NCBI Taxonomy" id="1114970"/>
    <lineage>
        <taxon>Bacteria</taxon>
        <taxon>Pseudomonadati</taxon>
        <taxon>Pseudomonadota</taxon>
        <taxon>Gammaproteobacteria</taxon>
        <taxon>Pseudomonadales</taxon>
        <taxon>Pseudomonadaceae</taxon>
        <taxon>Pseudomonas</taxon>
    </lineage>
</organism>
<reference evidence="1 2" key="1">
    <citation type="submission" date="2018-01" db="EMBL/GenBank/DDBJ databases">
        <title>Tropical forage species Digitaria eriantha prevents oxidative stress under low temperature conditions by the incorporation of polyhydroxybutyrate-producing endophytic bacteria.</title>
        <authorList>
            <person name="Stritzler M."/>
            <person name="Ayub N."/>
        </authorList>
    </citation>
    <scope>NUCLEOTIDE SEQUENCE [LARGE SCALE GENOMIC DNA]</scope>
    <source>
        <strain evidence="1 2">FR1</strain>
    </source>
</reference>
<name>A0ABN5G8F1_PSEO1</name>
<keyword evidence="2" id="KW-1185">Reference proteome</keyword>
<gene>
    <name evidence="1" type="ORF">C1C98_20060</name>
</gene>
<dbReference type="EMBL" id="CP025738">
    <property type="protein sequence ID" value="AUO47575.1"/>
    <property type="molecule type" value="Genomic_DNA"/>
</dbReference>
<protein>
    <submittedName>
        <fullName evidence="1">Uncharacterized protein</fullName>
    </submittedName>
</protein>
<sequence>MTGLFSACQSRLTASPHIHHQSPVGASLLAIAVCQSTSIPTDLAPSRASSLPQGSTGGYVLPLPLIT</sequence>
<dbReference type="Proteomes" id="UP000235315">
    <property type="component" value="Chromosome"/>
</dbReference>
<accession>A0ABN5G8F1</accession>